<sequence length="62" mass="7324">MEEMEDRWLSISEICKYLGVSNDTVYKWIDKHEMPAHRMGRLWKLKKAEVDEWVKAGGALNT</sequence>
<reference evidence="2" key="1">
    <citation type="journal article" date="2020" name="Microbiol. Resour. Announc.">
        <title>Complete Genome Sequence of Novel Psychrotolerant Legionella Strain TUM19329, Isolated from Antarctic Lake Sediment.</title>
        <authorList>
            <person name="Shimada S."/>
            <person name="Nakai R."/>
            <person name="Aoki K."/>
            <person name="Shimoeda N."/>
            <person name="Ohno G."/>
            <person name="Miyazaki Y."/>
            <person name="Kudoh S."/>
            <person name="Imura S."/>
            <person name="Watanabe K."/>
            <person name="Ishii Y."/>
            <person name="Tateda K."/>
        </authorList>
    </citation>
    <scope>NUCLEOTIDE SEQUENCE [LARGE SCALE GENOMIC DNA]</scope>
    <source>
        <strain evidence="2">TUM19329</strain>
    </source>
</reference>
<evidence type="ECO:0000259" key="1">
    <source>
        <dbReference type="Pfam" id="PF12728"/>
    </source>
</evidence>
<dbReference type="Gene3D" id="1.10.10.10">
    <property type="entry name" value="Winged helix-like DNA-binding domain superfamily/Winged helix DNA-binding domain"/>
    <property type="match status" value="1"/>
</dbReference>
<accession>A0A6F8T5G1</accession>
<dbReference type="Proteomes" id="UP000502894">
    <property type="component" value="Chromosome"/>
</dbReference>
<name>A0A6F8T5G1_9GAMM</name>
<dbReference type="InterPro" id="IPR009061">
    <property type="entry name" value="DNA-bd_dom_put_sf"/>
</dbReference>
<dbReference type="EMBL" id="AP022839">
    <property type="protein sequence ID" value="BCA95206.1"/>
    <property type="molecule type" value="Genomic_DNA"/>
</dbReference>
<evidence type="ECO:0000313" key="3">
    <source>
        <dbReference type="Proteomes" id="UP000502894"/>
    </source>
</evidence>
<organism evidence="2 3">
    <name type="scientific">Legionella antarctica</name>
    <dbReference type="NCBI Taxonomy" id="2708020"/>
    <lineage>
        <taxon>Bacteria</taxon>
        <taxon>Pseudomonadati</taxon>
        <taxon>Pseudomonadota</taxon>
        <taxon>Gammaproteobacteria</taxon>
        <taxon>Legionellales</taxon>
        <taxon>Legionellaceae</taxon>
        <taxon>Legionella</taxon>
    </lineage>
</organism>
<proteinExistence type="predicted"/>
<dbReference type="KEGG" id="lant:TUM19329_15670"/>
<dbReference type="InterPro" id="IPR010093">
    <property type="entry name" value="SinI_DNA-bd"/>
</dbReference>
<gene>
    <name evidence="2" type="ORF">TUM19329_15670</name>
</gene>
<dbReference type="AlphaFoldDB" id="A0A6F8T5G1"/>
<dbReference type="InterPro" id="IPR036388">
    <property type="entry name" value="WH-like_DNA-bd_sf"/>
</dbReference>
<keyword evidence="3" id="KW-1185">Reference proteome</keyword>
<dbReference type="RefSeq" id="WP_173236861.1">
    <property type="nucleotide sequence ID" value="NZ_AP022839.1"/>
</dbReference>
<dbReference type="GO" id="GO:0003677">
    <property type="term" value="F:DNA binding"/>
    <property type="evidence" value="ECO:0007669"/>
    <property type="project" value="InterPro"/>
</dbReference>
<protein>
    <submittedName>
        <fullName evidence="2">Transcriptional regulator</fullName>
    </submittedName>
</protein>
<dbReference type="InterPro" id="IPR041657">
    <property type="entry name" value="HTH_17"/>
</dbReference>
<feature type="domain" description="Helix-turn-helix" evidence="1">
    <location>
        <begin position="8"/>
        <end position="56"/>
    </location>
</feature>
<dbReference type="SUPFAM" id="SSF46955">
    <property type="entry name" value="Putative DNA-binding domain"/>
    <property type="match status" value="1"/>
</dbReference>
<dbReference type="Pfam" id="PF12728">
    <property type="entry name" value="HTH_17"/>
    <property type="match status" value="1"/>
</dbReference>
<evidence type="ECO:0000313" key="2">
    <source>
        <dbReference type="EMBL" id="BCA95206.1"/>
    </source>
</evidence>
<dbReference type="NCBIfam" id="TIGR01764">
    <property type="entry name" value="excise"/>
    <property type="match status" value="1"/>
</dbReference>